<reference evidence="4" key="1">
    <citation type="submission" date="2022-08" db="EMBL/GenBank/DDBJ databases">
        <authorList>
            <person name="Gutierrez-Valencia J."/>
        </authorList>
    </citation>
    <scope>NUCLEOTIDE SEQUENCE</scope>
</reference>
<feature type="compositionally biased region" description="Polar residues" evidence="1">
    <location>
        <begin position="1"/>
        <end position="17"/>
    </location>
</feature>
<keyword evidence="2" id="KW-1133">Transmembrane helix</keyword>
<proteinExistence type="predicted"/>
<feature type="transmembrane region" description="Helical" evidence="2">
    <location>
        <begin position="62"/>
        <end position="82"/>
    </location>
</feature>
<dbReference type="Pfam" id="PF17846">
    <property type="entry name" value="XRN_M"/>
    <property type="match status" value="1"/>
</dbReference>
<accession>A0AAV0RTF7</accession>
<dbReference type="Proteomes" id="UP001154282">
    <property type="component" value="Unassembled WGS sequence"/>
</dbReference>
<dbReference type="AlphaFoldDB" id="A0AAV0RTF7"/>
<keyword evidence="2" id="KW-0812">Transmembrane</keyword>
<keyword evidence="5" id="KW-1185">Reference proteome</keyword>
<dbReference type="InterPro" id="IPR041412">
    <property type="entry name" value="Xrn1_helical"/>
</dbReference>
<sequence>MSEPQNKGGSVDAQGSANGLKIDPAPEVDKVKLGEDGWKERYYVHNFQLNSENECERIQRQVVRIIFFYFSSLILLWCIMFFDSLHNFSI</sequence>
<keyword evidence="2" id="KW-0472">Membrane</keyword>
<gene>
    <name evidence="4" type="ORF">LITE_LOCUS49311</name>
</gene>
<feature type="region of interest" description="Disordered" evidence="1">
    <location>
        <begin position="1"/>
        <end position="24"/>
    </location>
</feature>
<dbReference type="EMBL" id="CAMGYJ010000011">
    <property type="protein sequence ID" value="CAI0559632.1"/>
    <property type="molecule type" value="Genomic_DNA"/>
</dbReference>
<evidence type="ECO:0000256" key="1">
    <source>
        <dbReference type="SAM" id="MobiDB-lite"/>
    </source>
</evidence>
<comment type="caution">
    <text evidence="4">The sequence shown here is derived from an EMBL/GenBank/DDBJ whole genome shotgun (WGS) entry which is preliminary data.</text>
</comment>
<evidence type="ECO:0000313" key="5">
    <source>
        <dbReference type="Proteomes" id="UP001154282"/>
    </source>
</evidence>
<evidence type="ECO:0000259" key="3">
    <source>
        <dbReference type="Pfam" id="PF17846"/>
    </source>
</evidence>
<evidence type="ECO:0000256" key="2">
    <source>
        <dbReference type="SAM" id="Phobius"/>
    </source>
</evidence>
<feature type="domain" description="Xrn1 helical" evidence="3">
    <location>
        <begin position="25"/>
        <end position="64"/>
    </location>
</feature>
<organism evidence="4 5">
    <name type="scientific">Linum tenue</name>
    <dbReference type="NCBI Taxonomy" id="586396"/>
    <lineage>
        <taxon>Eukaryota</taxon>
        <taxon>Viridiplantae</taxon>
        <taxon>Streptophyta</taxon>
        <taxon>Embryophyta</taxon>
        <taxon>Tracheophyta</taxon>
        <taxon>Spermatophyta</taxon>
        <taxon>Magnoliopsida</taxon>
        <taxon>eudicotyledons</taxon>
        <taxon>Gunneridae</taxon>
        <taxon>Pentapetalae</taxon>
        <taxon>rosids</taxon>
        <taxon>fabids</taxon>
        <taxon>Malpighiales</taxon>
        <taxon>Linaceae</taxon>
        <taxon>Linum</taxon>
    </lineage>
</organism>
<protein>
    <recommendedName>
        <fullName evidence="3">Xrn1 helical domain-containing protein</fullName>
    </recommendedName>
</protein>
<evidence type="ECO:0000313" key="4">
    <source>
        <dbReference type="EMBL" id="CAI0559632.1"/>
    </source>
</evidence>
<name>A0AAV0RTF7_9ROSI</name>